<evidence type="ECO:0000313" key="5">
    <source>
        <dbReference type="Proteomes" id="UP000466694"/>
    </source>
</evidence>
<reference evidence="3 4" key="2">
    <citation type="submission" date="2017-09" db="EMBL/GenBank/DDBJ databases">
        <title>Comparative genomics of rhizobia isolated from Phaseolus vulgaris in China.</title>
        <authorList>
            <person name="Tong W."/>
        </authorList>
    </citation>
    <scope>NUCLEOTIDE SEQUENCE [LARGE SCALE GENOMIC DNA]</scope>
    <source>
        <strain evidence="3 4">PCH1</strain>
    </source>
</reference>
<dbReference type="EMBL" id="NWTC01000037">
    <property type="protein sequence ID" value="PDT44243.1"/>
    <property type="molecule type" value="Genomic_DNA"/>
</dbReference>
<comment type="caution">
    <text evidence="3">The sequence shown here is derived from an EMBL/GenBank/DDBJ whole genome shotgun (WGS) entry which is preliminary data.</text>
</comment>
<name>A0A2A6LNL1_RHIFR</name>
<dbReference type="EMBL" id="WISZ01000110">
    <property type="protein sequence ID" value="MQX09337.1"/>
    <property type="molecule type" value="Genomic_DNA"/>
</dbReference>
<dbReference type="Proteomes" id="UP000466694">
    <property type="component" value="Unassembled WGS sequence"/>
</dbReference>
<protein>
    <submittedName>
        <fullName evidence="2">Tetratricopeptide repeat protein</fullName>
    </submittedName>
</protein>
<dbReference type="Pfam" id="PF13432">
    <property type="entry name" value="TPR_16"/>
    <property type="match status" value="2"/>
</dbReference>
<dbReference type="InterPro" id="IPR011990">
    <property type="entry name" value="TPR-like_helical_dom_sf"/>
</dbReference>
<reference evidence="2 5" key="1">
    <citation type="journal article" date="2013" name="Genome Biol.">
        <title>Comparative genomics of the core and accessory genomes of 48 Sinorhizobium strains comprising five genospecies.</title>
        <authorList>
            <person name="Sugawara M."/>
            <person name="Epstein B."/>
            <person name="Badgley B.D."/>
            <person name="Unno T."/>
            <person name="Xu L."/>
            <person name="Reese J."/>
            <person name="Gyaneshwar P."/>
            <person name="Denny R."/>
            <person name="Mudge J."/>
            <person name="Bharti A.K."/>
            <person name="Farmer A.D."/>
            <person name="May G.D."/>
            <person name="Woodward J.E."/>
            <person name="Medigue C."/>
            <person name="Vallenet D."/>
            <person name="Lajus A."/>
            <person name="Rouy Z."/>
            <person name="Martinez-Vaz B."/>
            <person name="Tiffin P."/>
            <person name="Young N.D."/>
            <person name="Sadowsky M.J."/>
        </authorList>
    </citation>
    <scope>NUCLEOTIDE SEQUENCE [LARGE SCALE GENOMIC DNA]</scope>
    <source>
        <strain evidence="2 5">USDA205</strain>
    </source>
</reference>
<organism evidence="3 4">
    <name type="scientific">Rhizobium fredii</name>
    <name type="common">Sinorhizobium fredii</name>
    <dbReference type="NCBI Taxonomy" id="380"/>
    <lineage>
        <taxon>Bacteria</taxon>
        <taxon>Pseudomonadati</taxon>
        <taxon>Pseudomonadota</taxon>
        <taxon>Alphaproteobacteria</taxon>
        <taxon>Hyphomicrobiales</taxon>
        <taxon>Rhizobiaceae</taxon>
        <taxon>Sinorhizobium/Ensifer group</taxon>
        <taxon>Sinorhizobium</taxon>
    </lineage>
</organism>
<evidence type="ECO:0000313" key="4">
    <source>
        <dbReference type="Proteomes" id="UP000220353"/>
    </source>
</evidence>
<dbReference type="AlphaFoldDB" id="A0A2A6LNL1"/>
<evidence type="ECO:0000256" key="1">
    <source>
        <dbReference type="SAM" id="MobiDB-lite"/>
    </source>
</evidence>
<dbReference type="SUPFAM" id="SSF48452">
    <property type="entry name" value="TPR-like"/>
    <property type="match status" value="1"/>
</dbReference>
<evidence type="ECO:0000313" key="2">
    <source>
        <dbReference type="EMBL" id="MQX09337.1"/>
    </source>
</evidence>
<feature type="region of interest" description="Disordered" evidence="1">
    <location>
        <begin position="353"/>
        <end position="377"/>
    </location>
</feature>
<dbReference type="Gene3D" id="1.25.40.10">
    <property type="entry name" value="Tetratricopeptide repeat domain"/>
    <property type="match status" value="1"/>
</dbReference>
<sequence>MFIEIIERIEDFENIRNLWEDLYRNDPDSHPYLSWDWLHQYLPRQQRWFILALKRPDDEAYCAFLPLRVSTYRDKSSGLFCDEILMIGNRGSGRTGLLCRPGLEKEAVDASADIIRRENWASLRFDCLDLASVRTEALLDAFAEEQFVREDAGCGESDLAVPERGVRCLVVKTRTGRNLHDCLNRRSIDFVFERAVDLHSRGKLDAAETGYRQVIHAAPKHVYARYGLAQLCTDRGDHAEAEHLYRGLLSIMPEAGKIQHRLGDAQMAQACYREACKTYGELLARHAHLGLVRYKLAVCLLAAGHRDAAIATFLSFEEINSDDPEHLRCKLRSREAVSRLKLRSAIEALRTTKRPRQAPVVQVGRRSGETPSASATSAPLLPSAALLKPSLPGGASAHLHARPILLDCKGSKQKH</sequence>
<reference evidence="2" key="3">
    <citation type="submission" date="2019-10" db="EMBL/GenBank/DDBJ databases">
        <authorList>
            <person name="Sugawara M."/>
            <person name="Epstein B."/>
            <person name="Badgley B."/>
            <person name="Unno T."/>
            <person name="Xu L."/>
            <person name="Reese J."/>
            <person name="Gyaneshwar P."/>
            <person name="Denny R."/>
            <person name="Mudege J."/>
            <person name="Bharti A."/>
            <person name="Farmer A."/>
            <person name="May G."/>
            <person name="Woodward J."/>
            <person name="Medigue C."/>
            <person name="Vallenet D."/>
            <person name="Lajus A."/>
            <person name="Rouy Z."/>
            <person name="Martinez-Vaz B."/>
            <person name="Tiffin P."/>
            <person name="Young N."/>
            <person name="Sadowsky M."/>
        </authorList>
    </citation>
    <scope>NUCLEOTIDE SEQUENCE</scope>
    <source>
        <strain evidence="2">USDA205</strain>
    </source>
</reference>
<dbReference type="SMART" id="SM00028">
    <property type="entry name" value="TPR"/>
    <property type="match status" value="4"/>
</dbReference>
<accession>A0A2A6LNL1</accession>
<dbReference type="InterPro" id="IPR019734">
    <property type="entry name" value="TPR_rpt"/>
</dbReference>
<gene>
    <name evidence="3" type="ORF">CO661_30360</name>
    <name evidence="2" type="ORF">GHK48_13895</name>
</gene>
<proteinExistence type="predicted"/>
<dbReference type="Proteomes" id="UP000220353">
    <property type="component" value="Unassembled WGS sequence"/>
</dbReference>
<evidence type="ECO:0000313" key="3">
    <source>
        <dbReference type="EMBL" id="PDT44243.1"/>
    </source>
</evidence>